<dbReference type="Proteomes" id="UP000255070">
    <property type="component" value="Unassembled WGS sequence"/>
</dbReference>
<reference evidence="1 2" key="1">
    <citation type="submission" date="2018-06" db="EMBL/GenBank/DDBJ databases">
        <authorList>
            <consortium name="Pathogen Informatics"/>
            <person name="Doyle S."/>
        </authorList>
    </citation>
    <scope>NUCLEOTIDE SEQUENCE [LARGE SCALE GENOMIC DNA]</scope>
    <source>
        <strain evidence="1 2">NCTC10698</strain>
    </source>
</reference>
<dbReference type="GeneID" id="63998507"/>
<proteinExistence type="predicted"/>
<comment type="caution">
    <text evidence="1">The sequence shown here is derived from an EMBL/GenBank/DDBJ whole genome shotgun (WGS) entry which is preliminary data.</text>
</comment>
<dbReference type="AlphaFoldDB" id="A0A8B4S4R9"/>
<name>A0A8B4S4R9_COMTE</name>
<keyword evidence="2" id="KW-1185">Reference proteome</keyword>
<evidence type="ECO:0000313" key="2">
    <source>
        <dbReference type="Proteomes" id="UP000255070"/>
    </source>
</evidence>
<protein>
    <submittedName>
        <fullName evidence="1">Uncharacterized protein</fullName>
    </submittedName>
</protein>
<sequence>MRPQLDSLIWQACCTAKLELCNNALQTAKLNADVAIQSNAVRLEAAKIGLTTSAQRVTSAWSKVSASAGITGGIGWSYSGSIDQ</sequence>
<dbReference type="EMBL" id="UFXL01000001">
    <property type="protein sequence ID" value="SUY78469.1"/>
    <property type="molecule type" value="Genomic_DNA"/>
</dbReference>
<dbReference type="RefSeq" id="WP_003073208.1">
    <property type="nucleotide sequence ID" value="NZ_BBJZ01000002.1"/>
</dbReference>
<accession>A0A8B4S4R9</accession>
<gene>
    <name evidence="1" type="ORF">NCTC10698_03385</name>
</gene>
<organism evidence="1 2">
    <name type="scientific">Comamonas testosteroni</name>
    <name type="common">Pseudomonas testosteroni</name>
    <dbReference type="NCBI Taxonomy" id="285"/>
    <lineage>
        <taxon>Bacteria</taxon>
        <taxon>Pseudomonadati</taxon>
        <taxon>Pseudomonadota</taxon>
        <taxon>Betaproteobacteria</taxon>
        <taxon>Burkholderiales</taxon>
        <taxon>Comamonadaceae</taxon>
        <taxon>Comamonas</taxon>
    </lineage>
</organism>
<evidence type="ECO:0000313" key="1">
    <source>
        <dbReference type="EMBL" id="SUY78469.1"/>
    </source>
</evidence>